<dbReference type="PANTHER" id="PTHR10098">
    <property type="entry name" value="RAPSYN-RELATED"/>
    <property type="match status" value="1"/>
</dbReference>
<feature type="compositionally biased region" description="Basic and acidic residues" evidence="1">
    <location>
        <begin position="131"/>
        <end position="140"/>
    </location>
</feature>
<protein>
    <submittedName>
        <fullName evidence="3">CHAT domain-containing protein</fullName>
    </submittedName>
</protein>
<dbReference type="Pfam" id="PF12770">
    <property type="entry name" value="CHAT"/>
    <property type="match status" value="1"/>
</dbReference>
<evidence type="ECO:0000313" key="3">
    <source>
        <dbReference type="EMBL" id="TDG26134.1"/>
    </source>
</evidence>
<feature type="region of interest" description="Disordered" evidence="1">
    <location>
        <begin position="114"/>
        <end position="140"/>
    </location>
</feature>
<keyword evidence="4" id="KW-1185">Reference proteome</keyword>
<accession>A0A4V2ZZN7</accession>
<dbReference type="InterPro" id="IPR019734">
    <property type="entry name" value="TPR_rpt"/>
</dbReference>
<name>A0A4V2ZZN7_9BURK</name>
<dbReference type="Gene3D" id="1.25.40.10">
    <property type="entry name" value="Tetratricopeptide repeat domain"/>
    <property type="match status" value="2"/>
</dbReference>
<dbReference type="InterPro" id="IPR024983">
    <property type="entry name" value="CHAT_dom"/>
</dbReference>
<sequence>MARRTCSGCALRARSRDVSFLQESEVNELEHLLAAEQAAAGSTSRARTAHAPLAKVTVAALCALLLGIAVPPGANAADSGTSGANGANAAAPAAAKKTVNGATTSAATGAIRSSADAPAAGLAPESQGFREAAERERDAETLKSLTDEGRLLLSRDHVALPAYDYCSMSVAAAERGDFRDSINAAARALVVAERTDNADLVALSKRDLAIAYSYAGDLDDADKYAREALDSHPKQPDQVFAPANKVLGDVALRRGNAQAALAAYDDALQTASPRFKPLVLLSITNAQIATGDTAAARKTLDSAGPPASAELAPAYGRIEGRLLLAEGKPADALKVFQAQLASAGTSEASYDNLWVHEGIGRAYLALGDKDHAREAYLQAVDDSEKIRARFRSDEFKTGLFGDTQSVFEEAIKLTVDAGDYEGAWNLSERSRARALLDVVRNRVDAGVDDQQLNGTVPTLQAVRDALRPDEAIVEYHSLKDTLVVWVIRKSGLSGHTLPIKRADIDTAVTDVRNAIVHRSKNAITYGDKLYALLIAPLALQPEERLIIVPHGALHYLPFQALHGPGGFLIEQHPIALEPSASIAMQLEARRQKVASNLVAFGNPQIAPAYALPGAQAEVEGIAPLFATKELFLQSAATRAQFRESAPGGRVLHVATHAQADTIDPLHSRILLAPAAQPADGPDSLLALDVYNLKLNNVALVTLSACETGLGRIARGDEILGFTRAFFYAGATSLIVSMWPVADESTAITMRTFYSQLAQGKEAIDAMRAAQLAVMKEPRFAHPFFWAPFDLMGGWRLSIARGS</sequence>
<dbReference type="Pfam" id="PF13432">
    <property type="entry name" value="TPR_16"/>
    <property type="match status" value="2"/>
</dbReference>
<evidence type="ECO:0000313" key="4">
    <source>
        <dbReference type="Proteomes" id="UP000295722"/>
    </source>
</evidence>
<feature type="domain" description="CHAT" evidence="2">
    <location>
        <begin position="525"/>
        <end position="792"/>
    </location>
</feature>
<reference evidence="3 4" key="1">
    <citation type="submission" date="2019-03" db="EMBL/GenBank/DDBJ databases">
        <title>Paraburkholderia sp. 4M-K11, isolated from subtropical forest soil.</title>
        <authorList>
            <person name="Gao Z.-H."/>
            <person name="Qiu L.-H."/>
        </authorList>
    </citation>
    <scope>NUCLEOTIDE SEQUENCE [LARGE SCALE GENOMIC DNA]</scope>
    <source>
        <strain evidence="3 4">4M-K11</strain>
    </source>
</reference>
<gene>
    <name evidence="3" type="ORF">EYW47_01890</name>
</gene>
<dbReference type="SUPFAM" id="SSF48452">
    <property type="entry name" value="TPR-like"/>
    <property type="match status" value="1"/>
</dbReference>
<organism evidence="3 4">
    <name type="scientific">Paraburkholderia silviterrae</name>
    <dbReference type="NCBI Taxonomy" id="2528715"/>
    <lineage>
        <taxon>Bacteria</taxon>
        <taxon>Pseudomonadati</taxon>
        <taxon>Pseudomonadota</taxon>
        <taxon>Betaproteobacteria</taxon>
        <taxon>Burkholderiales</taxon>
        <taxon>Burkholderiaceae</taxon>
        <taxon>Paraburkholderia</taxon>
    </lineage>
</organism>
<evidence type="ECO:0000256" key="1">
    <source>
        <dbReference type="SAM" id="MobiDB-lite"/>
    </source>
</evidence>
<dbReference type="SMART" id="SM00028">
    <property type="entry name" value="TPR"/>
    <property type="match status" value="4"/>
</dbReference>
<evidence type="ECO:0000259" key="2">
    <source>
        <dbReference type="Pfam" id="PF12770"/>
    </source>
</evidence>
<dbReference type="OrthoDB" id="9771112at2"/>
<dbReference type="PANTHER" id="PTHR10098:SF108">
    <property type="entry name" value="TETRATRICOPEPTIDE REPEAT PROTEIN 28"/>
    <property type="match status" value="1"/>
</dbReference>
<comment type="caution">
    <text evidence="3">The sequence shown here is derived from an EMBL/GenBank/DDBJ whole genome shotgun (WGS) entry which is preliminary data.</text>
</comment>
<proteinExistence type="predicted"/>
<dbReference type="Proteomes" id="UP000295722">
    <property type="component" value="Unassembled WGS sequence"/>
</dbReference>
<dbReference type="AlphaFoldDB" id="A0A4V2ZZN7"/>
<dbReference type="InterPro" id="IPR011990">
    <property type="entry name" value="TPR-like_helical_dom_sf"/>
</dbReference>
<dbReference type="EMBL" id="SMRP01000001">
    <property type="protein sequence ID" value="TDG26134.1"/>
    <property type="molecule type" value="Genomic_DNA"/>
</dbReference>